<keyword evidence="2" id="KW-1185">Reference proteome</keyword>
<dbReference type="GeneID" id="54297110"/>
<proteinExistence type="predicted"/>
<reference evidence="1" key="1">
    <citation type="journal article" date="2020" name="Stud. Mycol.">
        <title>101 Dothideomycetes genomes: a test case for predicting lifestyles and emergence of pathogens.</title>
        <authorList>
            <person name="Haridas S."/>
            <person name="Albert R."/>
            <person name="Binder M."/>
            <person name="Bloem J."/>
            <person name="Labutti K."/>
            <person name="Salamov A."/>
            <person name="Andreopoulos B."/>
            <person name="Baker S."/>
            <person name="Barry K."/>
            <person name="Bills G."/>
            <person name="Bluhm B."/>
            <person name="Cannon C."/>
            <person name="Castanera R."/>
            <person name="Culley D."/>
            <person name="Daum C."/>
            <person name="Ezra D."/>
            <person name="Gonzalez J."/>
            <person name="Henrissat B."/>
            <person name="Kuo A."/>
            <person name="Liang C."/>
            <person name="Lipzen A."/>
            <person name="Lutzoni F."/>
            <person name="Magnuson J."/>
            <person name="Mondo S."/>
            <person name="Nolan M."/>
            <person name="Ohm R."/>
            <person name="Pangilinan J."/>
            <person name="Park H.-J."/>
            <person name="Ramirez L."/>
            <person name="Alfaro M."/>
            <person name="Sun H."/>
            <person name="Tritt A."/>
            <person name="Yoshinaga Y."/>
            <person name="Zwiers L.-H."/>
            <person name="Turgeon B."/>
            <person name="Goodwin S."/>
            <person name="Spatafora J."/>
            <person name="Crous P."/>
            <person name="Grigoriev I."/>
        </authorList>
    </citation>
    <scope>NUCLEOTIDE SEQUENCE</scope>
    <source>
        <strain evidence="1">CBS 121167</strain>
    </source>
</reference>
<organism evidence="1 2">
    <name type="scientific">Aplosporella prunicola CBS 121167</name>
    <dbReference type="NCBI Taxonomy" id="1176127"/>
    <lineage>
        <taxon>Eukaryota</taxon>
        <taxon>Fungi</taxon>
        <taxon>Dikarya</taxon>
        <taxon>Ascomycota</taxon>
        <taxon>Pezizomycotina</taxon>
        <taxon>Dothideomycetes</taxon>
        <taxon>Dothideomycetes incertae sedis</taxon>
        <taxon>Botryosphaeriales</taxon>
        <taxon>Aplosporellaceae</taxon>
        <taxon>Aplosporella</taxon>
    </lineage>
</organism>
<dbReference type="AlphaFoldDB" id="A0A6A6BT45"/>
<dbReference type="Proteomes" id="UP000799438">
    <property type="component" value="Unassembled WGS sequence"/>
</dbReference>
<dbReference type="OrthoDB" id="4777915at2759"/>
<dbReference type="RefSeq" id="XP_033402144.1">
    <property type="nucleotide sequence ID" value="XM_033539614.1"/>
</dbReference>
<accession>A0A6A6BT45</accession>
<name>A0A6A6BT45_9PEZI</name>
<sequence length="381" mass="43961">MDHLIQAFSRVVRNLDNFDSLSQIISDLENSPTIAVSLSTKDRYRILDFPDPDDKAKAIVSSSCLSRSALFRRAAKTPVELTDSELELLRTRYWLDITPDGFAAARAHEALSAVSMDHWTETTERLKRVRQPLYEENEEAAIENACAEFWRRANERWQMRQQQEAETALARPNAKEWVKRLWEEEKGKAWGFAIFIDPEIDERRREDCMCRVGAALLFATGAVGMGETIEAWRQLHSAEWPGNVGNEVKFGSLRKKFREIRDGLPEGILKNVVLVVDYEVTEVVLETSRGNVDDMWVWAVDPDYTETEGKGDGYEGFLRVRWQQLVNNFFEARRFHEDEFPMEKLWEKAQNSRNQAFVSVKDEEIGLWIMSRSAGSALRTS</sequence>
<gene>
    <name evidence="1" type="ORF">K452DRAFT_282607</name>
</gene>
<evidence type="ECO:0000313" key="1">
    <source>
        <dbReference type="EMBL" id="KAF2146435.1"/>
    </source>
</evidence>
<dbReference type="EMBL" id="ML995475">
    <property type="protein sequence ID" value="KAF2146435.1"/>
    <property type="molecule type" value="Genomic_DNA"/>
</dbReference>
<evidence type="ECO:0000313" key="2">
    <source>
        <dbReference type="Proteomes" id="UP000799438"/>
    </source>
</evidence>
<protein>
    <submittedName>
        <fullName evidence="1">Uncharacterized protein</fullName>
    </submittedName>
</protein>